<keyword evidence="4" id="KW-1185">Reference proteome</keyword>
<evidence type="ECO:0000256" key="2">
    <source>
        <dbReference type="SAM" id="SignalP"/>
    </source>
</evidence>
<keyword evidence="2" id="KW-0732">Signal</keyword>
<dbReference type="EMBL" id="CP102480">
    <property type="protein sequence ID" value="UUX51404.1"/>
    <property type="molecule type" value="Genomic_DNA"/>
</dbReference>
<reference evidence="3" key="1">
    <citation type="submission" date="2022-08" db="EMBL/GenBank/DDBJ databases">
        <title>Nisaea acidiphila sp. nov., isolated from a marine algal debris and emended description of the genus Nisaea Urios et al. 2008.</title>
        <authorList>
            <person name="Kwon K."/>
        </authorList>
    </citation>
    <scope>NUCLEOTIDE SEQUENCE</scope>
    <source>
        <strain evidence="3">MEBiC11861</strain>
    </source>
</reference>
<accession>A0A9J7AYR1</accession>
<proteinExistence type="predicted"/>
<dbReference type="Proteomes" id="UP001060336">
    <property type="component" value="Chromosome"/>
</dbReference>
<dbReference type="AlphaFoldDB" id="A0A9J7AYR1"/>
<feature type="region of interest" description="Disordered" evidence="1">
    <location>
        <begin position="196"/>
        <end position="226"/>
    </location>
</feature>
<name>A0A9J7AYR1_9PROT</name>
<dbReference type="RefSeq" id="WP_257770865.1">
    <property type="nucleotide sequence ID" value="NZ_CP102480.1"/>
</dbReference>
<evidence type="ECO:0000313" key="3">
    <source>
        <dbReference type="EMBL" id="UUX51404.1"/>
    </source>
</evidence>
<evidence type="ECO:0000256" key="1">
    <source>
        <dbReference type="SAM" id="MobiDB-lite"/>
    </source>
</evidence>
<evidence type="ECO:0000313" key="4">
    <source>
        <dbReference type="Proteomes" id="UP001060336"/>
    </source>
</evidence>
<feature type="signal peptide" evidence="2">
    <location>
        <begin position="1"/>
        <end position="31"/>
    </location>
</feature>
<dbReference type="KEGG" id="naci:NUH88_06835"/>
<sequence>MTGRAFRNGLAPFALVAVLAGSQLLTAPAAAQNRSTEEENTAPEGINDADCAKIPGGNAPVNILARIEGHMAVENLEFTYFDKKLFQLTRQDFDYLKRLIPYCREQPTDQTNYIIDRLADLILEAQETRQKSIDWIEKTKDQLERMPANKDSIEEVHNIWTELQNRRLEMTDADARFLMAKIDATRDRLYREADIAAPGKVRQDPQLQISPFLPEIPSDERKPDPG</sequence>
<feature type="chain" id="PRO_5039941624" evidence="2">
    <location>
        <begin position="32"/>
        <end position="226"/>
    </location>
</feature>
<protein>
    <submittedName>
        <fullName evidence="3">Uncharacterized protein</fullName>
    </submittedName>
</protein>
<organism evidence="3 4">
    <name type="scientific">Nisaea acidiphila</name>
    <dbReference type="NCBI Taxonomy" id="1862145"/>
    <lineage>
        <taxon>Bacteria</taxon>
        <taxon>Pseudomonadati</taxon>
        <taxon>Pseudomonadota</taxon>
        <taxon>Alphaproteobacteria</taxon>
        <taxon>Rhodospirillales</taxon>
        <taxon>Thalassobaculaceae</taxon>
        <taxon>Nisaea</taxon>
    </lineage>
</organism>
<gene>
    <name evidence="3" type="ORF">NUH88_06835</name>
</gene>